<name>A0ABW8JYR5_9GAMM</name>
<feature type="region of interest" description="Disordered" evidence="1">
    <location>
        <begin position="52"/>
        <end position="98"/>
    </location>
</feature>
<evidence type="ECO:0000313" key="2">
    <source>
        <dbReference type="EMBL" id="MFK2915790.1"/>
    </source>
</evidence>
<keyword evidence="3" id="KW-1185">Reference proteome</keyword>
<dbReference type="Proteomes" id="UP001620408">
    <property type="component" value="Unassembled WGS sequence"/>
</dbReference>
<organism evidence="2 3">
    <name type="scientific">Dyella koreensis</name>
    <dbReference type="NCBI Taxonomy" id="311235"/>
    <lineage>
        <taxon>Bacteria</taxon>
        <taxon>Pseudomonadati</taxon>
        <taxon>Pseudomonadota</taxon>
        <taxon>Gammaproteobacteria</taxon>
        <taxon>Lysobacterales</taxon>
        <taxon>Rhodanobacteraceae</taxon>
        <taxon>Dyella</taxon>
    </lineage>
</organism>
<reference evidence="2 3" key="1">
    <citation type="submission" date="2020-10" db="EMBL/GenBank/DDBJ databases">
        <title>Phylogeny of dyella-like bacteria.</title>
        <authorList>
            <person name="Fu J."/>
        </authorList>
    </citation>
    <scope>NUCLEOTIDE SEQUENCE [LARGE SCALE GENOMIC DNA]</scope>
    <source>
        <strain evidence="2 3">BB4</strain>
    </source>
</reference>
<gene>
    <name evidence="2" type="ORF">ISS97_00830</name>
</gene>
<comment type="caution">
    <text evidence="2">The sequence shown here is derived from an EMBL/GenBank/DDBJ whole genome shotgun (WGS) entry which is preliminary data.</text>
</comment>
<dbReference type="EMBL" id="JADIKD010000004">
    <property type="protein sequence ID" value="MFK2915790.1"/>
    <property type="molecule type" value="Genomic_DNA"/>
</dbReference>
<proteinExistence type="predicted"/>
<protein>
    <submittedName>
        <fullName evidence="2">Uncharacterized protein</fullName>
    </submittedName>
</protein>
<sequence length="98" mass="10547">MADTIELLEAIGRDASLRHASAEELTKALEQAQASDGLTAAVATGDNKWLFNELGHMPMEPPQGTQGPCREEDEPEEDGETEQPSQPAPDSGQSFPDR</sequence>
<dbReference type="RefSeq" id="WP_379987266.1">
    <property type="nucleotide sequence ID" value="NZ_JADIKD010000004.1"/>
</dbReference>
<evidence type="ECO:0000256" key="1">
    <source>
        <dbReference type="SAM" id="MobiDB-lite"/>
    </source>
</evidence>
<evidence type="ECO:0000313" key="3">
    <source>
        <dbReference type="Proteomes" id="UP001620408"/>
    </source>
</evidence>
<feature type="compositionally biased region" description="Acidic residues" evidence="1">
    <location>
        <begin position="71"/>
        <end position="81"/>
    </location>
</feature>
<accession>A0ABW8JYR5</accession>